<protein>
    <submittedName>
        <fullName evidence="1">Uncharacterized protein</fullName>
    </submittedName>
</protein>
<dbReference type="AlphaFoldDB" id="A0A137NQK3"/>
<evidence type="ECO:0000313" key="2">
    <source>
        <dbReference type="Proteomes" id="UP000070444"/>
    </source>
</evidence>
<reference evidence="1 2" key="1">
    <citation type="journal article" date="2015" name="Genome Biol. Evol.">
        <title>Phylogenomic analyses indicate that early fungi evolved digesting cell walls of algal ancestors of land plants.</title>
        <authorList>
            <person name="Chang Y."/>
            <person name="Wang S."/>
            <person name="Sekimoto S."/>
            <person name="Aerts A.L."/>
            <person name="Choi C."/>
            <person name="Clum A."/>
            <person name="LaButti K.M."/>
            <person name="Lindquist E.A."/>
            <person name="Yee Ngan C."/>
            <person name="Ohm R.A."/>
            <person name="Salamov A.A."/>
            <person name="Grigoriev I.V."/>
            <person name="Spatafora J.W."/>
            <person name="Berbee M.L."/>
        </authorList>
    </citation>
    <scope>NUCLEOTIDE SEQUENCE [LARGE SCALE GENOMIC DNA]</scope>
    <source>
        <strain evidence="1 2">NRRL 28638</strain>
    </source>
</reference>
<name>A0A137NQK3_CONC2</name>
<sequence>MALWEHGWEPLGNPLGTPWEPQGVKCNAASPWMERSEMSPRENYPLRWTPPVFTWDSATPPQIISNKVFFNSTWYNAWPLQST</sequence>
<proteinExistence type="predicted"/>
<keyword evidence="2" id="KW-1185">Reference proteome</keyword>
<evidence type="ECO:0000313" key="1">
    <source>
        <dbReference type="EMBL" id="KXN65046.1"/>
    </source>
</evidence>
<accession>A0A137NQK3</accession>
<organism evidence="1 2">
    <name type="scientific">Conidiobolus coronatus (strain ATCC 28846 / CBS 209.66 / NRRL 28638)</name>
    <name type="common">Delacroixia coronata</name>
    <dbReference type="NCBI Taxonomy" id="796925"/>
    <lineage>
        <taxon>Eukaryota</taxon>
        <taxon>Fungi</taxon>
        <taxon>Fungi incertae sedis</taxon>
        <taxon>Zoopagomycota</taxon>
        <taxon>Entomophthoromycotina</taxon>
        <taxon>Entomophthoromycetes</taxon>
        <taxon>Entomophthorales</taxon>
        <taxon>Ancylistaceae</taxon>
        <taxon>Conidiobolus</taxon>
    </lineage>
</organism>
<gene>
    <name evidence="1" type="ORF">CONCODRAFT_20923</name>
</gene>
<dbReference type="Proteomes" id="UP000070444">
    <property type="component" value="Unassembled WGS sequence"/>
</dbReference>
<dbReference type="EMBL" id="KQ965005">
    <property type="protein sequence ID" value="KXN65046.1"/>
    <property type="molecule type" value="Genomic_DNA"/>
</dbReference>